<evidence type="ECO:0000259" key="1">
    <source>
        <dbReference type="SMART" id="SM00953"/>
    </source>
</evidence>
<sequence>MFVFRVSKTKFSQDLSGEGARLFGGRWNHLLTPCIYTSESRALAVLEYTVNVTIDEIPRSLSIITYEIPDNVIHELSIADLPGNWRESPAPSSTKDMGTDLLTGAELPIIKIPSAVITQEYNYLLNPKHKESENFRIIKVEDFVYDLRIKNG</sequence>
<dbReference type="RefSeq" id="WP_234863789.1">
    <property type="nucleotide sequence ID" value="NZ_JAKEVY010000001.1"/>
</dbReference>
<feature type="domain" description="RES" evidence="1">
    <location>
        <begin position="14"/>
        <end position="141"/>
    </location>
</feature>
<dbReference type="EMBL" id="JAKEVY010000001">
    <property type="protein sequence ID" value="MCF1713274.1"/>
    <property type="molecule type" value="Genomic_DNA"/>
</dbReference>
<dbReference type="InterPro" id="IPR014914">
    <property type="entry name" value="RES_dom"/>
</dbReference>
<protein>
    <submittedName>
        <fullName evidence="2">RES family NAD+ phosphorylase</fullName>
    </submittedName>
</protein>
<organism evidence="2 3">
    <name type="scientific">Flavihumibacter fluminis</name>
    <dbReference type="NCBI Taxonomy" id="2909236"/>
    <lineage>
        <taxon>Bacteria</taxon>
        <taxon>Pseudomonadati</taxon>
        <taxon>Bacteroidota</taxon>
        <taxon>Chitinophagia</taxon>
        <taxon>Chitinophagales</taxon>
        <taxon>Chitinophagaceae</taxon>
        <taxon>Flavihumibacter</taxon>
    </lineage>
</organism>
<evidence type="ECO:0000313" key="3">
    <source>
        <dbReference type="Proteomes" id="UP001200145"/>
    </source>
</evidence>
<dbReference type="Proteomes" id="UP001200145">
    <property type="component" value="Unassembled WGS sequence"/>
</dbReference>
<accession>A0ABS9BEN6</accession>
<proteinExistence type="predicted"/>
<name>A0ABS9BEN6_9BACT</name>
<dbReference type="Pfam" id="PF08808">
    <property type="entry name" value="RES"/>
    <property type="match status" value="1"/>
</dbReference>
<comment type="caution">
    <text evidence="2">The sequence shown here is derived from an EMBL/GenBank/DDBJ whole genome shotgun (WGS) entry which is preliminary data.</text>
</comment>
<gene>
    <name evidence="2" type="ORF">L0U88_01370</name>
</gene>
<evidence type="ECO:0000313" key="2">
    <source>
        <dbReference type="EMBL" id="MCF1713274.1"/>
    </source>
</evidence>
<keyword evidence="3" id="KW-1185">Reference proteome</keyword>
<dbReference type="SMART" id="SM00953">
    <property type="entry name" value="RES"/>
    <property type="match status" value="1"/>
</dbReference>
<reference evidence="2 3" key="1">
    <citation type="submission" date="2022-01" db="EMBL/GenBank/DDBJ databases">
        <title>Flavihumibacter sp. nov., isolated from sediment of a river.</title>
        <authorList>
            <person name="Liu H."/>
        </authorList>
    </citation>
    <scope>NUCLEOTIDE SEQUENCE [LARGE SCALE GENOMIC DNA]</scope>
    <source>
        <strain evidence="2 3">RY-1</strain>
    </source>
</reference>